<comment type="similarity">
    <text evidence="9">Belongs to the pannexin family.</text>
</comment>
<keyword evidence="4 9" id="KW-0812">Transmembrane</keyword>
<gene>
    <name evidence="9" type="primary">inx</name>
    <name evidence="10" type="ORF">Ciccas_012674</name>
</gene>
<comment type="caution">
    <text evidence="10">The sequence shown here is derived from an EMBL/GenBank/DDBJ whole genome shotgun (WGS) entry which is preliminary data.</text>
</comment>
<comment type="subcellular location">
    <subcellularLocation>
        <location evidence="1 9">Cell membrane</location>
        <topology evidence="1 9">Multi-pass membrane protein</topology>
    </subcellularLocation>
</comment>
<comment type="function">
    <text evidence="9">Structural component of the gap junctions.</text>
</comment>
<evidence type="ECO:0000313" key="11">
    <source>
        <dbReference type="Proteomes" id="UP001626550"/>
    </source>
</evidence>
<dbReference type="AlphaFoldDB" id="A0ABD2PMR6"/>
<evidence type="ECO:0000256" key="1">
    <source>
        <dbReference type="ARBA" id="ARBA00004651"/>
    </source>
</evidence>
<evidence type="ECO:0000256" key="5">
    <source>
        <dbReference type="ARBA" id="ARBA00022989"/>
    </source>
</evidence>
<evidence type="ECO:0000256" key="9">
    <source>
        <dbReference type="RuleBase" id="RU010713"/>
    </source>
</evidence>
<dbReference type="Proteomes" id="UP001626550">
    <property type="component" value="Unassembled WGS sequence"/>
</dbReference>
<evidence type="ECO:0000313" key="10">
    <source>
        <dbReference type="EMBL" id="KAL3308789.1"/>
    </source>
</evidence>
<evidence type="ECO:0000256" key="4">
    <source>
        <dbReference type="ARBA" id="ARBA00022692"/>
    </source>
</evidence>
<feature type="non-terminal residue" evidence="10">
    <location>
        <position position="281"/>
    </location>
</feature>
<keyword evidence="5 9" id="KW-1133">Transmembrane helix</keyword>
<keyword evidence="11" id="KW-1185">Reference proteome</keyword>
<dbReference type="InterPro" id="IPR000990">
    <property type="entry name" value="Innexin"/>
</dbReference>
<keyword evidence="6 9" id="KW-0406">Ion transport</keyword>
<proteinExistence type="inferred from homology"/>
<keyword evidence="8 9" id="KW-0407">Ion channel</keyword>
<dbReference type="GO" id="GO:0034220">
    <property type="term" value="P:monoatomic ion transmembrane transport"/>
    <property type="evidence" value="ECO:0007669"/>
    <property type="project" value="UniProtKB-KW"/>
</dbReference>
<dbReference type="GO" id="GO:0005886">
    <property type="term" value="C:plasma membrane"/>
    <property type="evidence" value="ECO:0007669"/>
    <property type="project" value="UniProtKB-SubCell"/>
</dbReference>
<dbReference type="PANTHER" id="PTHR11893:SF36">
    <property type="entry name" value="INNEXIN-5"/>
    <property type="match status" value="1"/>
</dbReference>
<evidence type="ECO:0000256" key="7">
    <source>
        <dbReference type="ARBA" id="ARBA00023136"/>
    </source>
</evidence>
<evidence type="ECO:0000256" key="2">
    <source>
        <dbReference type="ARBA" id="ARBA00022448"/>
    </source>
</evidence>
<organism evidence="10 11">
    <name type="scientific">Cichlidogyrus casuarinus</name>
    <dbReference type="NCBI Taxonomy" id="1844966"/>
    <lineage>
        <taxon>Eukaryota</taxon>
        <taxon>Metazoa</taxon>
        <taxon>Spiralia</taxon>
        <taxon>Lophotrochozoa</taxon>
        <taxon>Platyhelminthes</taxon>
        <taxon>Monogenea</taxon>
        <taxon>Monopisthocotylea</taxon>
        <taxon>Dactylogyridea</taxon>
        <taxon>Ancyrocephalidae</taxon>
        <taxon>Cichlidogyrus</taxon>
    </lineage>
</organism>
<dbReference type="PROSITE" id="PS51013">
    <property type="entry name" value="PANNEXIN"/>
    <property type="match status" value="1"/>
</dbReference>
<dbReference type="GO" id="GO:0005921">
    <property type="term" value="C:gap junction"/>
    <property type="evidence" value="ECO:0007669"/>
    <property type="project" value="UniProtKB-UniRule"/>
</dbReference>
<reference evidence="10 11" key="1">
    <citation type="submission" date="2024-11" db="EMBL/GenBank/DDBJ databases">
        <title>Adaptive evolution of stress response genes in parasites aligns with host niche diversity.</title>
        <authorList>
            <person name="Hahn C."/>
            <person name="Resl P."/>
        </authorList>
    </citation>
    <scope>NUCLEOTIDE SEQUENCE [LARGE SCALE GENOMIC DNA]</scope>
    <source>
        <strain evidence="10">EGGRZ-B1_66</strain>
        <tissue evidence="10">Body</tissue>
    </source>
</reference>
<evidence type="ECO:0000256" key="6">
    <source>
        <dbReference type="ARBA" id="ARBA00023065"/>
    </source>
</evidence>
<comment type="caution">
    <text evidence="9">Lacks conserved residue(s) required for the propagation of feature annotation.</text>
</comment>
<name>A0ABD2PMR6_9PLAT</name>
<protein>
    <recommendedName>
        <fullName evidence="9">Innexin</fullName>
    </recommendedName>
</protein>
<evidence type="ECO:0000256" key="8">
    <source>
        <dbReference type="ARBA" id="ARBA00023303"/>
    </source>
</evidence>
<accession>A0ABD2PMR6</accession>
<dbReference type="Pfam" id="PF00876">
    <property type="entry name" value="Innexin"/>
    <property type="match status" value="1"/>
</dbReference>
<evidence type="ECO:0000256" key="3">
    <source>
        <dbReference type="ARBA" id="ARBA00022475"/>
    </source>
</evidence>
<keyword evidence="7 9" id="KW-0472">Membrane</keyword>
<dbReference type="EMBL" id="JBJKFK010004697">
    <property type="protein sequence ID" value="KAL3308789.1"/>
    <property type="molecule type" value="Genomic_DNA"/>
</dbReference>
<feature type="transmembrane region" description="Helical" evidence="9">
    <location>
        <begin position="175"/>
        <end position="197"/>
    </location>
</feature>
<sequence>MSKGAKPEGRISSGGPLIMEEKDPFLLGYSNEHKNSFIYPGMYDHGIDDLGDPYLSRHPHMATAYGATGRTPFDNDPTLLLSLLKIAKLGSSKLRFDDDIVDRLNYQVTGVLLILLLTITGFRVYLSDMPFQCWSPQHFSRAWEEYAESYCWVANTYYVDYSKTIPLDRTNVLLYYQWAAILFVAQAVLFYLPCLIWRQLQNHSGFNVRLVMRTTCKLNGVPSNLLTKNLQGLAHYLDNSFRLRLGKRWRQKHLDYASFHSKKLIKQATKNTSFSTGDYMH</sequence>
<keyword evidence="3" id="KW-1003">Cell membrane</keyword>
<keyword evidence="2 9" id="KW-0813">Transport</keyword>
<feature type="transmembrane region" description="Helical" evidence="9">
    <location>
        <begin position="104"/>
        <end position="126"/>
    </location>
</feature>
<dbReference type="PANTHER" id="PTHR11893">
    <property type="entry name" value="INNEXIN"/>
    <property type="match status" value="1"/>
</dbReference>